<evidence type="ECO:0000256" key="4">
    <source>
        <dbReference type="ARBA" id="ARBA00022679"/>
    </source>
</evidence>
<keyword evidence="6" id="KW-0732">Signal</keyword>
<evidence type="ECO:0000256" key="5">
    <source>
        <dbReference type="ARBA" id="ARBA00047475"/>
    </source>
</evidence>
<dbReference type="Proteomes" id="UP000270296">
    <property type="component" value="Unassembled WGS sequence"/>
</dbReference>
<protein>
    <recommendedName>
        <fullName evidence="2">glucuronosyltransferase</fullName>
        <ecNumber evidence="2">2.4.1.17</ecNumber>
    </recommendedName>
</protein>
<keyword evidence="4" id="KW-0808">Transferase</keyword>
<accession>A0A183J1Y8</accession>
<dbReference type="OrthoDB" id="5835829at2759"/>
<comment type="similarity">
    <text evidence="1">Belongs to the UDP-glycosyltransferase family.</text>
</comment>
<gene>
    <name evidence="7" type="ORF">SBAD_LOCUS9885</name>
</gene>
<evidence type="ECO:0000256" key="3">
    <source>
        <dbReference type="ARBA" id="ARBA00022676"/>
    </source>
</evidence>
<feature type="signal peptide" evidence="6">
    <location>
        <begin position="1"/>
        <end position="20"/>
    </location>
</feature>
<reference evidence="7 8" key="2">
    <citation type="submission" date="2018-11" db="EMBL/GenBank/DDBJ databases">
        <authorList>
            <consortium name="Pathogen Informatics"/>
        </authorList>
    </citation>
    <scope>NUCLEOTIDE SEQUENCE [LARGE SCALE GENOMIC DNA]</scope>
</reference>
<dbReference type="PANTHER" id="PTHR48043">
    <property type="entry name" value="EG:EG0003.4 PROTEIN-RELATED"/>
    <property type="match status" value="1"/>
</dbReference>
<name>A0A183J1Y8_9BILA</name>
<dbReference type="FunFam" id="3.40.50.2000:FF:000021">
    <property type="entry name" value="UDP-glucuronosyltransferase"/>
    <property type="match status" value="1"/>
</dbReference>
<dbReference type="Gene3D" id="3.40.50.2000">
    <property type="entry name" value="Glycogen Phosphorylase B"/>
    <property type="match status" value="1"/>
</dbReference>
<comment type="catalytic activity">
    <reaction evidence="5">
        <text>glucuronate acceptor + UDP-alpha-D-glucuronate = acceptor beta-D-glucuronoside + UDP + H(+)</text>
        <dbReference type="Rhea" id="RHEA:21032"/>
        <dbReference type="ChEBI" id="CHEBI:15378"/>
        <dbReference type="ChEBI" id="CHEBI:58052"/>
        <dbReference type="ChEBI" id="CHEBI:58223"/>
        <dbReference type="ChEBI" id="CHEBI:132367"/>
        <dbReference type="ChEBI" id="CHEBI:132368"/>
        <dbReference type="EC" id="2.4.1.17"/>
    </reaction>
</comment>
<dbReference type="WBParaSite" id="SBAD_0001023701-mRNA-1">
    <property type="protein sequence ID" value="SBAD_0001023701-mRNA-1"/>
    <property type="gene ID" value="SBAD_0001023701"/>
</dbReference>
<evidence type="ECO:0000313" key="9">
    <source>
        <dbReference type="WBParaSite" id="SBAD_0001023701-mRNA-1"/>
    </source>
</evidence>
<dbReference type="InterPro" id="IPR050271">
    <property type="entry name" value="UDP-glycosyltransferase"/>
</dbReference>
<dbReference type="PANTHER" id="PTHR48043:SF145">
    <property type="entry name" value="FI06409P-RELATED"/>
    <property type="match status" value="1"/>
</dbReference>
<evidence type="ECO:0000256" key="1">
    <source>
        <dbReference type="ARBA" id="ARBA00009995"/>
    </source>
</evidence>
<keyword evidence="8" id="KW-1185">Reference proteome</keyword>
<evidence type="ECO:0000313" key="7">
    <source>
        <dbReference type="EMBL" id="VDP26916.1"/>
    </source>
</evidence>
<feature type="chain" id="PRO_5043140381" description="glucuronosyltransferase" evidence="6">
    <location>
        <begin position="21"/>
        <end position="348"/>
    </location>
</feature>
<proteinExistence type="inferred from homology"/>
<evidence type="ECO:0000313" key="8">
    <source>
        <dbReference type="Proteomes" id="UP000270296"/>
    </source>
</evidence>
<dbReference type="GO" id="GO:0015020">
    <property type="term" value="F:glucuronosyltransferase activity"/>
    <property type="evidence" value="ECO:0007669"/>
    <property type="project" value="UniProtKB-EC"/>
</dbReference>
<sequence length="348" mass="39581">MRLTLLLCSSSVFICIVVESLKVIVTNIGISGSQNLIMYRTADLIAARGHDVTVIQGDILEWTKKPPLRFAKEWRYNVTHDSLKADVAVVHMIDMCWMGIVEHLGIRHRIWMSTGFLIDPIAWYSQTPTPTSYVASCRNANFDHNLFHHRIKNSVITPVMKFLDAFKRLQQRVIWRLDGEFKPAEKVPNIFVKKWIPQKELLAHPKVKAFISHGGYNSFTEATYAGVPIVVIPLIGDQFRNARRVTDMGIGISIDIESASGEEIFTAIHSVVNNRTIQTRAKKLKAYIRDRLVTQIDTALYAVSKTVVFSQMKHSQLYSSALNFVPYFQLDVIATFALFHSVLLYLCI</sequence>
<dbReference type="EC" id="2.4.1.17" evidence="2"/>
<keyword evidence="3" id="KW-0328">Glycosyltransferase</keyword>
<organism evidence="9">
    <name type="scientific">Soboliphyme baturini</name>
    <dbReference type="NCBI Taxonomy" id="241478"/>
    <lineage>
        <taxon>Eukaryota</taxon>
        <taxon>Metazoa</taxon>
        <taxon>Ecdysozoa</taxon>
        <taxon>Nematoda</taxon>
        <taxon>Enoplea</taxon>
        <taxon>Dorylaimia</taxon>
        <taxon>Dioctophymatida</taxon>
        <taxon>Dioctophymatoidea</taxon>
        <taxon>Soboliphymatidae</taxon>
        <taxon>Soboliphyme</taxon>
    </lineage>
</organism>
<evidence type="ECO:0000256" key="6">
    <source>
        <dbReference type="SAM" id="SignalP"/>
    </source>
</evidence>
<reference evidence="9" key="1">
    <citation type="submission" date="2016-06" db="UniProtKB">
        <authorList>
            <consortium name="WormBaseParasite"/>
        </authorList>
    </citation>
    <scope>IDENTIFICATION</scope>
</reference>
<dbReference type="AlphaFoldDB" id="A0A183J1Y8"/>
<dbReference type="Pfam" id="PF00201">
    <property type="entry name" value="UDPGT"/>
    <property type="match status" value="1"/>
</dbReference>
<dbReference type="SUPFAM" id="SSF53756">
    <property type="entry name" value="UDP-Glycosyltransferase/glycogen phosphorylase"/>
    <property type="match status" value="1"/>
</dbReference>
<evidence type="ECO:0000256" key="2">
    <source>
        <dbReference type="ARBA" id="ARBA00012544"/>
    </source>
</evidence>
<dbReference type="InterPro" id="IPR002213">
    <property type="entry name" value="UDP_glucos_trans"/>
</dbReference>
<dbReference type="EMBL" id="UZAM01013304">
    <property type="protein sequence ID" value="VDP26916.1"/>
    <property type="molecule type" value="Genomic_DNA"/>
</dbReference>
<dbReference type="CDD" id="cd03784">
    <property type="entry name" value="GT1_Gtf-like"/>
    <property type="match status" value="1"/>
</dbReference>